<feature type="transmembrane region" description="Helical" evidence="8">
    <location>
        <begin position="383"/>
        <end position="408"/>
    </location>
</feature>
<keyword evidence="6 8" id="KW-0472">Membrane</keyword>
<accession>A0ABV4WXB0</accession>
<evidence type="ECO:0000256" key="5">
    <source>
        <dbReference type="ARBA" id="ARBA00022989"/>
    </source>
</evidence>
<dbReference type="EMBL" id="JBHFNT010000319">
    <property type="protein sequence ID" value="MFB2839744.1"/>
    <property type="molecule type" value="Genomic_DNA"/>
</dbReference>
<feature type="compositionally biased region" description="Pro residues" evidence="7">
    <location>
        <begin position="514"/>
        <end position="529"/>
    </location>
</feature>
<dbReference type="Pfam" id="PF01773">
    <property type="entry name" value="Nucleos_tra2_N"/>
    <property type="match status" value="1"/>
</dbReference>
<evidence type="ECO:0000256" key="8">
    <source>
        <dbReference type="SAM" id="Phobius"/>
    </source>
</evidence>
<keyword evidence="3" id="KW-1003">Cell membrane</keyword>
<evidence type="ECO:0000256" key="4">
    <source>
        <dbReference type="ARBA" id="ARBA00022692"/>
    </source>
</evidence>
<feature type="region of interest" description="Disordered" evidence="7">
    <location>
        <begin position="448"/>
        <end position="529"/>
    </location>
</feature>
<comment type="subcellular location">
    <subcellularLocation>
        <location evidence="1">Cell membrane</location>
        <topology evidence="1">Multi-pass membrane protein</topology>
    </subcellularLocation>
</comment>
<feature type="transmembrane region" description="Helical" evidence="8">
    <location>
        <begin position="283"/>
        <end position="307"/>
    </location>
</feature>
<feature type="domain" description="Concentrative nucleoside transporter C-terminal" evidence="10">
    <location>
        <begin position="208"/>
        <end position="438"/>
    </location>
</feature>
<proteinExistence type="inferred from homology"/>
<evidence type="ECO:0000313" key="12">
    <source>
        <dbReference type="EMBL" id="MFB2839744.1"/>
    </source>
</evidence>
<feature type="compositionally biased region" description="Pro residues" evidence="7">
    <location>
        <begin position="466"/>
        <end position="484"/>
    </location>
</feature>
<feature type="transmembrane region" description="Helical" evidence="8">
    <location>
        <begin position="201"/>
        <end position="223"/>
    </location>
</feature>
<feature type="transmembrane region" description="Helical" evidence="8">
    <location>
        <begin position="6"/>
        <end position="22"/>
    </location>
</feature>
<feature type="domain" description="Nucleoside transporter/FeoB GTPase Gate" evidence="11">
    <location>
        <begin position="101"/>
        <end position="198"/>
    </location>
</feature>
<comment type="caution">
    <text evidence="12">The sequence shown here is derived from an EMBL/GenBank/DDBJ whole genome shotgun (WGS) entry which is preliminary data.</text>
</comment>
<evidence type="ECO:0000256" key="1">
    <source>
        <dbReference type="ARBA" id="ARBA00004651"/>
    </source>
</evidence>
<organism evidence="12 13">
    <name type="scientific">Floridaenema evergladense BLCC-F167</name>
    <dbReference type="NCBI Taxonomy" id="3153639"/>
    <lineage>
        <taxon>Bacteria</taxon>
        <taxon>Bacillati</taxon>
        <taxon>Cyanobacteriota</taxon>
        <taxon>Cyanophyceae</taxon>
        <taxon>Oscillatoriophycideae</taxon>
        <taxon>Aerosakkonematales</taxon>
        <taxon>Aerosakkonemataceae</taxon>
        <taxon>Floridanema</taxon>
        <taxon>Floridanema evergladense</taxon>
    </lineage>
</organism>
<evidence type="ECO:0000256" key="3">
    <source>
        <dbReference type="ARBA" id="ARBA00022475"/>
    </source>
</evidence>
<feature type="transmembrane region" description="Helical" evidence="8">
    <location>
        <begin position="29"/>
        <end position="48"/>
    </location>
</feature>
<dbReference type="InterPro" id="IPR002668">
    <property type="entry name" value="CNT_N_dom"/>
</dbReference>
<keyword evidence="5 8" id="KW-1133">Transmembrane helix</keyword>
<protein>
    <submittedName>
        <fullName evidence="12">NupC/NupG family nucleoside CNT transporter</fullName>
    </submittedName>
</protein>
<name>A0ABV4WXB0_9CYAN</name>
<dbReference type="PANTHER" id="PTHR10590">
    <property type="entry name" value="SODIUM/NUCLEOSIDE COTRANSPORTER"/>
    <property type="match status" value="1"/>
</dbReference>
<dbReference type="InterPro" id="IPR008276">
    <property type="entry name" value="C_nuclsd_transpt"/>
</dbReference>
<comment type="similarity">
    <text evidence="2">Belongs to the concentrative nucleoside transporter (CNT) (TC 2.A.41) family.</text>
</comment>
<dbReference type="InterPro" id="IPR011642">
    <property type="entry name" value="Gate_dom"/>
</dbReference>
<dbReference type="PANTHER" id="PTHR10590:SF4">
    <property type="entry name" value="SOLUTE CARRIER FAMILY 28 MEMBER 3"/>
    <property type="match status" value="1"/>
</dbReference>
<feature type="transmembrane region" description="Helical" evidence="8">
    <location>
        <begin position="420"/>
        <end position="440"/>
    </location>
</feature>
<evidence type="ECO:0000256" key="6">
    <source>
        <dbReference type="ARBA" id="ARBA00023136"/>
    </source>
</evidence>
<dbReference type="Pfam" id="PF07662">
    <property type="entry name" value="Nucleos_tra2_C"/>
    <property type="match status" value="1"/>
</dbReference>
<feature type="transmembrane region" description="Helical" evidence="8">
    <location>
        <begin position="147"/>
        <end position="163"/>
    </location>
</feature>
<evidence type="ECO:0000256" key="2">
    <source>
        <dbReference type="ARBA" id="ARBA00009033"/>
    </source>
</evidence>
<gene>
    <name evidence="12" type="ORF">ACE1CA_35085</name>
</gene>
<evidence type="ECO:0000313" key="13">
    <source>
        <dbReference type="Proteomes" id="UP001576780"/>
    </source>
</evidence>
<dbReference type="InterPro" id="IPR011657">
    <property type="entry name" value="CNT_C_dom"/>
</dbReference>
<feature type="transmembrane region" description="Helical" evidence="8">
    <location>
        <begin position="175"/>
        <end position="195"/>
    </location>
</feature>
<keyword evidence="13" id="KW-1185">Reference proteome</keyword>
<feature type="compositionally biased region" description="Low complexity" evidence="7">
    <location>
        <begin position="485"/>
        <end position="513"/>
    </location>
</feature>
<sequence length="529" mass="55851">MSYLNLISFLGIFGLCVVAWIFSEYRKIIPWRVIIGGILLQLVLGFLVFQFPLTRKALEIFSSLLDSVFLAADVGANFVFGKNIVPIPGRPADVNLGYIFAFRALPTVIFFSGLMALLYNLGVIQLITNIFAKAFYKTMRLSGAESLSGAANIFVGIEAAIAVKPFIAKMTRSEICAILSCCFGTAASSTLAIYVNFLRPVFPNILGHLVSASIMAIPACFVLSKILVPERQVPVTAGGIPVEEKVEFDPEAAPTETVGGEPIERVSPMDAAILGALDGVKMAVSIAAVLILILGLVSLVNQIFAGLATLPGFVGQIFTVVTLPNILGFLFYPLTLLTGVPFDESWTASVIIGRRLLETAIPPYQALAQAAAEGKVSDRTVLIVSYALSGFAHIASVGIFVGGTIALAPSRRKDISELGWKALFAGTLATLMIACIAGFYDTGNRSILGEKQAPPPTVAPVQTPTPTTPTPQAAPPVTPQPQPTPQGTTPTPTSVTPKPQPTPQAATPTATPTPVTPKPQPTPTVKPSP</sequence>
<feature type="transmembrane region" description="Helical" evidence="8">
    <location>
        <begin position="100"/>
        <end position="127"/>
    </location>
</feature>
<dbReference type="Proteomes" id="UP001576780">
    <property type="component" value="Unassembled WGS sequence"/>
</dbReference>
<evidence type="ECO:0000259" key="11">
    <source>
        <dbReference type="Pfam" id="PF07670"/>
    </source>
</evidence>
<reference evidence="12 13" key="1">
    <citation type="submission" date="2024-09" db="EMBL/GenBank/DDBJ databases">
        <title>Floridaenema gen nov. (Aerosakkonemataceae, Aerosakkonematales ord. nov., Cyanobacteria) from benthic tropical and subtropical fresh waters, with the description of four new species.</title>
        <authorList>
            <person name="Moretto J.A."/>
            <person name="Berthold D.E."/>
            <person name="Lefler F.W."/>
            <person name="Huang I.-S."/>
            <person name="Laughinghouse H. IV."/>
        </authorList>
    </citation>
    <scope>NUCLEOTIDE SEQUENCE [LARGE SCALE GENOMIC DNA]</scope>
    <source>
        <strain evidence="12 13">BLCC-F167</strain>
    </source>
</reference>
<feature type="domain" description="Concentrative nucleoside transporter N-terminal" evidence="9">
    <location>
        <begin position="10"/>
        <end position="82"/>
    </location>
</feature>
<feature type="transmembrane region" description="Helical" evidence="8">
    <location>
        <begin position="313"/>
        <end position="332"/>
    </location>
</feature>
<keyword evidence="4 8" id="KW-0812">Transmembrane</keyword>
<dbReference type="Pfam" id="PF07670">
    <property type="entry name" value="Gate"/>
    <property type="match status" value="1"/>
</dbReference>
<dbReference type="RefSeq" id="WP_413282008.1">
    <property type="nucleotide sequence ID" value="NZ_JBHFNT010000319.1"/>
</dbReference>
<evidence type="ECO:0000256" key="7">
    <source>
        <dbReference type="SAM" id="MobiDB-lite"/>
    </source>
</evidence>
<evidence type="ECO:0000259" key="10">
    <source>
        <dbReference type="Pfam" id="PF07662"/>
    </source>
</evidence>
<evidence type="ECO:0000259" key="9">
    <source>
        <dbReference type="Pfam" id="PF01773"/>
    </source>
</evidence>
<dbReference type="PRINTS" id="PR01217">
    <property type="entry name" value="PRICHEXTENSN"/>
</dbReference>